<accession>A0A2S9PX20</accession>
<comment type="caution">
    <text evidence="2">The sequence shown here is derived from an EMBL/GenBank/DDBJ whole genome shotgun (WGS) entry which is preliminary data.</text>
</comment>
<protein>
    <submittedName>
        <fullName evidence="2">Non-ribosomal peptide synthetase</fullName>
    </submittedName>
</protein>
<gene>
    <name evidence="2" type="ORF">C6N75_12155</name>
</gene>
<dbReference type="Gene3D" id="3.30.559.10">
    <property type="entry name" value="Chloramphenicol acetyltransferase-like domain"/>
    <property type="match status" value="1"/>
</dbReference>
<evidence type="ECO:0000313" key="2">
    <source>
        <dbReference type="EMBL" id="PRH78974.1"/>
    </source>
</evidence>
<keyword evidence="3" id="KW-1185">Reference proteome</keyword>
<dbReference type="SUPFAM" id="SSF52777">
    <property type="entry name" value="CoA-dependent acyltransferases"/>
    <property type="match status" value="2"/>
</dbReference>
<sequence>MPSTTGQHVPSTTEPYAPSITGQYLERFGQFGRPRAAGDAVLLPVTGAQRRFLLVRALDRSGRPDLVPMFFAFPRGTVDAARLSAAATHLAGLHPALRSRPTVVRGVPVLRLAAPDVPVTRVGCREGEGAADALRRALAAWAADGPPMRMLLADEGDQELLAVVFDHAVCDGWSLGRVVEELGIAYVRDATADDVEEAEAEGRLDAYRTAVLAQLDTEERASSPPHLAYWGERLRRVRERTGAMRARKDPLADGPVSGAASALLPAGHGGTAFPALLDACTAAVRELYGAAEDALAPVGYPWGGRPAGAEPVVGCFLNTLVFAAGSRGGAPGATADGWWDDLDRADTPFDAVVRAARAAGSRWGGGLDGLLTVDAVRDRPPLTLDGVPGREVEVGGRAVRGPFAVSVTQGSELRVRMVWDRAVLADRDAERAFAAFTGALGGAG</sequence>
<dbReference type="PANTHER" id="PTHR45527:SF1">
    <property type="entry name" value="FATTY ACID SYNTHASE"/>
    <property type="match status" value="1"/>
</dbReference>
<dbReference type="InterPro" id="IPR023213">
    <property type="entry name" value="CAT-like_dom_sf"/>
</dbReference>
<reference evidence="2 3" key="1">
    <citation type="submission" date="2018-03" db="EMBL/GenBank/DDBJ databases">
        <title>Novel Streptomyces sp. from soil.</title>
        <authorList>
            <person name="Tan G.Y.A."/>
            <person name="Lee Z.Y."/>
        </authorList>
    </citation>
    <scope>NUCLEOTIDE SEQUENCE [LARGE SCALE GENOMIC DNA]</scope>
    <source>
        <strain evidence="2 3">ST5x</strain>
    </source>
</reference>
<name>A0A2S9PX20_9ACTN</name>
<feature type="domain" description="Condensation" evidence="1">
    <location>
        <begin position="43"/>
        <end position="322"/>
    </location>
</feature>
<dbReference type="GO" id="GO:0043041">
    <property type="term" value="P:amino acid activation for nonribosomal peptide biosynthetic process"/>
    <property type="evidence" value="ECO:0007669"/>
    <property type="project" value="TreeGrafter"/>
</dbReference>
<dbReference type="Gene3D" id="3.30.559.30">
    <property type="entry name" value="Nonribosomal peptide synthetase, condensation domain"/>
    <property type="match status" value="1"/>
</dbReference>
<dbReference type="GO" id="GO:0044550">
    <property type="term" value="P:secondary metabolite biosynthetic process"/>
    <property type="evidence" value="ECO:0007669"/>
    <property type="project" value="TreeGrafter"/>
</dbReference>
<dbReference type="GO" id="GO:0031177">
    <property type="term" value="F:phosphopantetheine binding"/>
    <property type="evidence" value="ECO:0007669"/>
    <property type="project" value="TreeGrafter"/>
</dbReference>
<proteinExistence type="predicted"/>
<dbReference type="EMBL" id="PVLV01000155">
    <property type="protein sequence ID" value="PRH78974.1"/>
    <property type="molecule type" value="Genomic_DNA"/>
</dbReference>
<dbReference type="AlphaFoldDB" id="A0A2S9PX20"/>
<dbReference type="GO" id="GO:0005737">
    <property type="term" value="C:cytoplasm"/>
    <property type="evidence" value="ECO:0007669"/>
    <property type="project" value="TreeGrafter"/>
</dbReference>
<dbReference type="Proteomes" id="UP000239322">
    <property type="component" value="Unassembled WGS sequence"/>
</dbReference>
<dbReference type="InterPro" id="IPR001242">
    <property type="entry name" value="Condensation_dom"/>
</dbReference>
<evidence type="ECO:0000313" key="3">
    <source>
        <dbReference type="Proteomes" id="UP000239322"/>
    </source>
</evidence>
<evidence type="ECO:0000259" key="1">
    <source>
        <dbReference type="Pfam" id="PF00668"/>
    </source>
</evidence>
<dbReference type="GO" id="GO:0003824">
    <property type="term" value="F:catalytic activity"/>
    <property type="evidence" value="ECO:0007669"/>
    <property type="project" value="InterPro"/>
</dbReference>
<dbReference type="PANTHER" id="PTHR45527">
    <property type="entry name" value="NONRIBOSOMAL PEPTIDE SYNTHETASE"/>
    <property type="match status" value="1"/>
</dbReference>
<dbReference type="Pfam" id="PF00668">
    <property type="entry name" value="Condensation"/>
    <property type="match status" value="1"/>
</dbReference>
<dbReference type="GO" id="GO:0008610">
    <property type="term" value="P:lipid biosynthetic process"/>
    <property type="evidence" value="ECO:0007669"/>
    <property type="project" value="UniProtKB-ARBA"/>
</dbReference>
<organism evidence="2 3">
    <name type="scientific">Streptomyces solincola</name>
    <dbReference type="NCBI Taxonomy" id="2100817"/>
    <lineage>
        <taxon>Bacteria</taxon>
        <taxon>Bacillati</taxon>
        <taxon>Actinomycetota</taxon>
        <taxon>Actinomycetes</taxon>
        <taxon>Kitasatosporales</taxon>
        <taxon>Streptomycetaceae</taxon>
        <taxon>Streptomyces</taxon>
    </lineage>
</organism>